<evidence type="ECO:0000256" key="3">
    <source>
        <dbReference type="ARBA" id="ARBA00022679"/>
    </source>
</evidence>
<feature type="binding site" evidence="9">
    <location>
        <position position="50"/>
    </location>
    <ligand>
        <name>ATP</name>
        <dbReference type="ChEBI" id="CHEBI:30616"/>
    </ligand>
</feature>
<dbReference type="InterPro" id="IPR051131">
    <property type="entry name" value="NEK_Ser/Thr_kinase_NIMA"/>
</dbReference>
<dbReference type="PANTHER" id="PTHR44899:SF3">
    <property type="entry name" value="SERINE_THREONINE-PROTEIN KINASE NEK1"/>
    <property type="match status" value="1"/>
</dbReference>
<dbReference type="InterPro" id="IPR017441">
    <property type="entry name" value="Protein_kinase_ATP_BS"/>
</dbReference>
<evidence type="ECO:0000256" key="5">
    <source>
        <dbReference type="ARBA" id="ARBA00022777"/>
    </source>
</evidence>
<dbReference type="GO" id="GO:0004674">
    <property type="term" value="F:protein serine/threonine kinase activity"/>
    <property type="evidence" value="ECO:0007669"/>
    <property type="project" value="UniProtKB-KW"/>
</dbReference>
<reference evidence="11 12" key="1">
    <citation type="journal article" date="2018" name="PLoS ONE">
        <title>The draft genome of Kipferlia bialata reveals reductive genome evolution in fornicate parasites.</title>
        <authorList>
            <person name="Tanifuji G."/>
            <person name="Takabayashi S."/>
            <person name="Kume K."/>
            <person name="Takagi M."/>
            <person name="Nakayama T."/>
            <person name="Kamikawa R."/>
            <person name="Inagaki Y."/>
            <person name="Hashimoto T."/>
        </authorList>
    </citation>
    <scope>NUCLEOTIDE SEQUENCE [LARGE SCALE GENOMIC DNA]</scope>
    <source>
        <strain evidence="11">NY0173</strain>
    </source>
</reference>
<evidence type="ECO:0000313" key="11">
    <source>
        <dbReference type="EMBL" id="GIQ87019.1"/>
    </source>
</evidence>
<feature type="domain" description="Protein kinase" evidence="10">
    <location>
        <begin position="21"/>
        <end position="123"/>
    </location>
</feature>
<dbReference type="SUPFAM" id="SSF56112">
    <property type="entry name" value="Protein kinase-like (PK-like)"/>
    <property type="match status" value="1"/>
</dbReference>
<evidence type="ECO:0000256" key="8">
    <source>
        <dbReference type="ARBA" id="ARBA00048679"/>
    </source>
</evidence>
<dbReference type="Proteomes" id="UP000265618">
    <property type="component" value="Unassembled WGS sequence"/>
</dbReference>
<evidence type="ECO:0000256" key="4">
    <source>
        <dbReference type="ARBA" id="ARBA00022741"/>
    </source>
</evidence>
<dbReference type="InterPro" id="IPR011009">
    <property type="entry name" value="Kinase-like_dom_sf"/>
</dbReference>
<dbReference type="GO" id="GO:0005524">
    <property type="term" value="F:ATP binding"/>
    <property type="evidence" value="ECO:0007669"/>
    <property type="project" value="UniProtKB-UniRule"/>
</dbReference>
<dbReference type="PROSITE" id="PS50011">
    <property type="entry name" value="PROTEIN_KINASE_DOM"/>
    <property type="match status" value="1"/>
</dbReference>
<keyword evidence="4 9" id="KW-0547">Nucleotide-binding</keyword>
<dbReference type="AlphaFoldDB" id="A0A9K3D4B1"/>
<keyword evidence="6 9" id="KW-0067">ATP-binding</keyword>
<dbReference type="PROSITE" id="PS00107">
    <property type="entry name" value="PROTEIN_KINASE_ATP"/>
    <property type="match status" value="1"/>
</dbReference>
<dbReference type="Pfam" id="PF00069">
    <property type="entry name" value="Pkinase"/>
    <property type="match status" value="1"/>
</dbReference>
<dbReference type="OrthoDB" id="10252171at2759"/>
<name>A0A9K3D4B1_9EUKA</name>
<keyword evidence="5" id="KW-0418">Kinase</keyword>
<comment type="caution">
    <text evidence="11">The sequence shown here is derived from an EMBL/GenBank/DDBJ whole genome shotgun (WGS) entry which is preliminary data.</text>
</comment>
<evidence type="ECO:0000256" key="6">
    <source>
        <dbReference type="ARBA" id="ARBA00022840"/>
    </source>
</evidence>
<dbReference type="PANTHER" id="PTHR44899">
    <property type="entry name" value="CAMK FAMILY PROTEIN KINASE"/>
    <property type="match status" value="1"/>
</dbReference>
<protein>
    <recommendedName>
        <fullName evidence="1">non-specific serine/threonine protein kinase</fullName>
        <ecNumber evidence="1">2.7.11.1</ecNumber>
    </recommendedName>
</protein>
<dbReference type="Gene3D" id="3.30.200.20">
    <property type="entry name" value="Phosphorylase Kinase, domain 1"/>
    <property type="match status" value="1"/>
</dbReference>
<keyword evidence="12" id="KW-1185">Reference proteome</keyword>
<organism evidence="11 12">
    <name type="scientific">Kipferlia bialata</name>
    <dbReference type="NCBI Taxonomy" id="797122"/>
    <lineage>
        <taxon>Eukaryota</taxon>
        <taxon>Metamonada</taxon>
        <taxon>Carpediemonas-like organisms</taxon>
        <taxon>Kipferlia</taxon>
    </lineage>
</organism>
<dbReference type="EMBL" id="BDIP01002919">
    <property type="protein sequence ID" value="GIQ87019.1"/>
    <property type="molecule type" value="Genomic_DNA"/>
</dbReference>
<evidence type="ECO:0000259" key="10">
    <source>
        <dbReference type="PROSITE" id="PS50011"/>
    </source>
</evidence>
<keyword evidence="3" id="KW-0808">Transferase</keyword>
<evidence type="ECO:0000256" key="1">
    <source>
        <dbReference type="ARBA" id="ARBA00012513"/>
    </source>
</evidence>
<dbReference type="InterPro" id="IPR000719">
    <property type="entry name" value="Prot_kinase_dom"/>
</dbReference>
<evidence type="ECO:0000256" key="2">
    <source>
        <dbReference type="ARBA" id="ARBA00022527"/>
    </source>
</evidence>
<comment type="catalytic activity">
    <reaction evidence="8">
        <text>L-seryl-[protein] + ATP = O-phospho-L-seryl-[protein] + ADP + H(+)</text>
        <dbReference type="Rhea" id="RHEA:17989"/>
        <dbReference type="Rhea" id="RHEA-COMP:9863"/>
        <dbReference type="Rhea" id="RHEA-COMP:11604"/>
        <dbReference type="ChEBI" id="CHEBI:15378"/>
        <dbReference type="ChEBI" id="CHEBI:29999"/>
        <dbReference type="ChEBI" id="CHEBI:30616"/>
        <dbReference type="ChEBI" id="CHEBI:83421"/>
        <dbReference type="ChEBI" id="CHEBI:456216"/>
        <dbReference type="EC" id="2.7.11.1"/>
    </reaction>
</comment>
<sequence>MAHTSVTDGAAPSRPASAQDFHNIKVLGTGAFGSVYLAERIHDGVKVAIKRIDMLNAVRNLPREEKTMFMERLDAEIGLLKDLALAPHKNIVLYHDSFLDDATSELCVVMEYVKVFTYPLICI</sequence>
<accession>A0A9K3D4B1</accession>
<dbReference type="EC" id="2.7.11.1" evidence="1"/>
<keyword evidence="2" id="KW-0723">Serine/threonine-protein kinase</keyword>
<evidence type="ECO:0000256" key="7">
    <source>
        <dbReference type="ARBA" id="ARBA00047899"/>
    </source>
</evidence>
<proteinExistence type="predicted"/>
<gene>
    <name evidence="11" type="ORF">KIPB_008976</name>
</gene>
<evidence type="ECO:0000256" key="9">
    <source>
        <dbReference type="PROSITE-ProRule" id="PRU10141"/>
    </source>
</evidence>
<evidence type="ECO:0000313" key="12">
    <source>
        <dbReference type="Proteomes" id="UP000265618"/>
    </source>
</evidence>
<comment type="catalytic activity">
    <reaction evidence="7">
        <text>L-threonyl-[protein] + ATP = O-phospho-L-threonyl-[protein] + ADP + H(+)</text>
        <dbReference type="Rhea" id="RHEA:46608"/>
        <dbReference type="Rhea" id="RHEA-COMP:11060"/>
        <dbReference type="Rhea" id="RHEA-COMP:11605"/>
        <dbReference type="ChEBI" id="CHEBI:15378"/>
        <dbReference type="ChEBI" id="CHEBI:30013"/>
        <dbReference type="ChEBI" id="CHEBI:30616"/>
        <dbReference type="ChEBI" id="CHEBI:61977"/>
        <dbReference type="ChEBI" id="CHEBI:456216"/>
        <dbReference type="EC" id="2.7.11.1"/>
    </reaction>
</comment>